<gene>
    <name evidence="5" type="ORF">K402DRAFT_324497</name>
</gene>
<keyword evidence="1" id="KW-0547">Nucleotide-binding</keyword>
<dbReference type="PROSITE" id="PS00455">
    <property type="entry name" value="AMP_BINDING"/>
    <property type="match status" value="1"/>
</dbReference>
<dbReference type="Pfam" id="PF00501">
    <property type="entry name" value="AMP-binding"/>
    <property type="match status" value="1"/>
</dbReference>
<evidence type="ECO:0000259" key="4">
    <source>
        <dbReference type="Pfam" id="PF00501"/>
    </source>
</evidence>
<feature type="domain" description="AMP-dependent synthetase/ligase" evidence="4">
    <location>
        <begin position="64"/>
        <end position="509"/>
    </location>
</feature>
<protein>
    <submittedName>
        <fullName evidence="5">Long-chain-fatty-acid-CoA ligase/ protein binding protein</fullName>
    </submittedName>
</protein>
<evidence type="ECO:0000256" key="3">
    <source>
        <dbReference type="SAM" id="MobiDB-lite"/>
    </source>
</evidence>
<dbReference type="GO" id="GO:0005524">
    <property type="term" value="F:ATP binding"/>
    <property type="evidence" value="ECO:0007669"/>
    <property type="project" value="UniProtKB-KW"/>
</dbReference>
<dbReference type="GO" id="GO:0004467">
    <property type="term" value="F:long-chain fatty acid-CoA ligase activity"/>
    <property type="evidence" value="ECO:0007669"/>
    <property type="project" value="TreeGrafter"/>
</dbReference>
<dbReference type="PANTHER" id="PTHR43272:SF33">
    <property type="entry name" value="AMP-BINDING DOMAIN-CONTAINING PROTEIN-RELATED"/>
    <property type="match status" value="1"/>
</dbReference>
<dbReference type="EMBL" id="ML977141">
    <property type="protein sequence ID" value="KAF1990902.1"/>
    <property type="molecule type" value="Genomic_DNA"/>
</dbReference>
<dbReference type="GO" id="GO:0005783">
    <property type="term" value="C:endoplasmic reticulum"/>
    <property type="evidence" value="ECO:0007669"/>
    <property type="project" value="TreeGrafter"/>
</dbReference>
<dbReference type="OrthoDB" id="1700726at2759"/>
<organism evidence="5 6">
    <name type="scientific">Aulographum hederae CBS 113979</name>
    <dbReference type="NCBI Taxonomy" id="1176131"/>
    <lineage>
        <taxon>Eukaryota</taxon>
        <taxon>Fungi</taxon>
        <taxon>Dikarya</taxon>
        <taxon>Ascomycota</taxon>
        <taxon>Pezizomycotina</taxon>
        <taxon>Dothideomycetes</taxon>
        <taxon>Pleosporomycetidae</taxon>
        <taxon>Aulographales</taxon>
        <taxon>Aulographaceae</taxon>
    </lineage>
</organism>
<evidence type="ECO:0000313" key="5">
    <source>
        <dbReference type="EMBL" id="KAF1990902.1"/>
    </source>
</evidence>
<dbReference type="SUPFAM" id="SSF56801">
    <property type="entry name" value="Acetyl-CoA synthetase-like"/>
    <property type="match status" value="1"/>
</dbReference>
<accession>A0A6G1HCX7</accession>
<dbReference type="Proteomes" id="UP000800041">
    <property type="component" value="Unassembled WGS sequence"/>
</dbReference>
<sequence length="707" mass="77893">MAIQSLAVERAVAYNKPPPAGSPHSVPVPGSKTEGRSEVYRHWRFKDELLQTLDPAVRTAHDFFEQTANAQPKAKCLAHRPYDPVKKTWGQYVWQDYGTIQKRRANFGAGLVHVHKAAGVTGEKYGVGLWCQNRPEWQITDLAAQSQSLHTVSIYDTLGPDTTEYIINHASLPSVVTSVQHIPVLLKLKPRLPGLKIIISLDLLSEGEIPGQSKKALLNELASDMGVKIYDIADIESLGTAKPLPYNPPSPSDIITINYTSGTTGNPKGVVLTHAAAVAATSASMIVFGTKGEDIICSFLPLAHIFQRVGEHTALWAGGAIAYFHGDITALTEDLKLVRPTSFSGVPRLYNRFGGAIKQATVNADGFRGKLSSHVVSTKLATINDSDPAKRTNTHALYDRIWSKRVSAQLGLDRCRFMVTGSAPLDPSLHQFLRVVFSNTFVQGYGLTETYAVSSCQLSNDFTAGNCGALAATSEACLRDVPDMEYLSTDKPFPRGELLLRCTTQFREYHGNPEETAKAVDSEGWFHTGDICAIDELGRFRIVDRVKNVLKLAQGEYVSPERIENVFLANCPWLATAYVHGDSHQSSLVALFGFMPDAFAVYAGKVLKKTFSDTDYPALIAASQDPKLVAAATKDLEKVARKNKFNSWERVRKIKLYLEPFTVENELLTPTLKLKRFHVAQRYRKDIDALYEEVAAEDASKPQKAML</sequence>
<dbReference type="Gene3D" id="3.40.50.12780">
    <property type="entry name" value="N-terminal domain of ligase-like"/>
    <property type="match status" value="1"/>
</dbReference>
<evidence type="ECO:0000256" key="1">
    <source>
        <dbReference type="ARBA" id="ARBA00022741"/>
    </source>
</evidence>
<dbReference type="InterPro" id="IPR042099">
    <property type="entry name" value="ANL_N_sf"/>
</dbReference>
<reference evidence="5" key="1">
    <citation type="journal article" date="2020" name="Stud. Mycol.">
        <title>101 Dothideomycetes genomes: a test case for predicting lifestyles and emergence of pathogens.</title>
        <authorList>
            <person name="Haridas S."/>
            <person name="Albert R."/>
            <person name="Binder M."/>
            <person name="Bloem J."/>
            <person name="Labutti K."/>
            <person name="Salamov A."/>
            <person name="Andreopoulos B."/>
            <person name="Baker S."/>
            <person name="Barry K."/>
            <person name="Bills G."/>
            <person name="Bluhm B."/>
            <person name="Cannon C."/>
            <person name="Castanera R."/>
            <person name="Culley D."/>
            <person name="Daum C."/>
            <person name="Ezra D."/>
            <person name="Gonzalez J."/>
            <person name="Henrissat B."/>
            <person name="Kuo A."/>
            <person name="Liang C."/>
            <person name="Lipzen A."/>
            <person name="Lutzoni F."/>
            <person name="Magnuson J."/>
            <person name="Mondo S."/>
            <person name="Nolan M."/>
            <person name="Ohm R."/>
            <person name="Pangilinan J."/>
            <person name="Park H.-J."/>
            <person name="Ramirez L."/>
            <person name="Alfaro M."/>
            <person name="Sun H."/>
            <person name="Tritt A."/>
            <person name="Yoshinaga Y."/>
            <person name="Zwiers L.-H."/>
            <person name="Turgeon B."/>
            <person name="Goodwin S."/>
            <person name="Spatafora J."/>
            <person name="Crous P."/>
            <person name="Grigoriev I."/>
        </authorList>
    </citation>
    <scope>NUCLEOTIDE SEQUENCE</scope>
    <source>
        <strain evidence="5">CBS 113979</strain>
    </source>
</reference>
<dbReference type="GO" id="GO:0016020">
    <property type="term" value="C:membrane"/>
    <property type="evidence" value="ECO:0007669"/>
    <property type="project" value="TreeGrafter"/>
</dbReference>
<evidence type="ECO:0000313" key="6">
    <source>
        <dbReference type="Proteomes" id="UP000800041"/>
    </source>
</evidence>
<dbReference type="PANTHER" id="PTHR43272">
    <property type="entry name" value="LONG-CHAIN-FATTY-ACID--COA LIGASE"/>
    <property type="match status" value="1"/>
</dbReference>
<keyword evidence="6" id="KW-1185">Reference proteome</keyword>
<dbReference type="AlphaFoldDB" id="A0A6G1HCX7"/>
<dbReference type="InterPro" id="IPR020845">
    <property type="entry name" value="AMP-binding_CS"/>
</dbReference>
<name>A0A6G1HCX7_9PEZI</name>
<keyword evidence="5" id="KW-0436">Ligase</keyword>
<keyword evidence="2" id="KW-0067">ATP-binding</keyword>
<feature type="region of interest" description="Disordered" evidence="3">
    <location>
        <begin position="14"/>
        <end position="34"/>
    </location>
</feature>
<dbReference type="InterPro" id="IPR000873">
    <property type="entry name" value="AMP-dep_synth/lig_dom"/>
</dbReference>
<proteinExistence type="predicted"/>
<evidence type="ECO:0000256" key="2">
    <source>
        <dbReference type="ARBA" id="ARBA00022840"/>
    </source>
</evidence>